<feature type="chain" id="PRO_5025664293" description="Secreted protein" evidence="1">
    <location>
        <begin position="21"/>
        <end position="99"/>
    </location>
</feature>
<evidence type="ECO:0008006" key="4">
    <source>
        <dbReference type="Google" id="ProtNLM"/>
    </source>
</evidence>
<dbReference type="Proteomes" id="UP000472265">
    <property type="component" value="Chromosome 12"/>
</dbReference>
<reference evidence="2" key="1">
    <citation type="submission" date="2021-04" db="EMBL/GenBank/DDBJ databases">
        <authorList>
            <consortium name="Wellcome Sanger Institute Data Sharing"/>
        </authorList>
    </citation>
    <scope>NUCLEOTIDE SEQUENCE [LARGE SCALE GENOMIC DNA]</scope>
</reference>
<feature type="signal peptide" evidence="1">
    <location>
        <begin position="1"/>
        <end position="20"/>
    </location>
</feature>
<dbReference type="Ensembl" id="ENSSAUT00010035972.1">
    <property type="protein sequence ID" value="ENSSAUP00010034144.1"/>
    <property type="gene ID" value="ENSSAUG00010014471.1"/>
</dbReference>
<keyword evidence="3" id="KW-1185">Reference proteome</keyword>
<accession>A0A671W670</accession>
<proteinExistence type="predicted"/>
<keyword evidence="1" id="KW-0732">Signal</keyword>
<reference evidence="2" key="2">
    <citation type="submission" date="2025-08" db="UniProtKB">
        <authorList>
            <consortium name="Ensembl"/>
        </authorList>
    </citation>
    <scope>IDENTIFICATION</scope>
</reference>
<evidence type="ECO:0000313" key="2">
    <source>
        <dbReference type="Ensembl" id="ENSSAUP00010034144.1"/>
    </source>
</evidence>
<sequence length="99" mass="11456">RCCCSPLLLWCFLSISIIKAEHALFGWKEDLKRHFLWVSDVEVAEDAEVCRGQGCDPASLDREACVVLNLEVRILSHHLHQQVTQQRHKCIINCLKQHH</sequence>
<evidence type="ECO:0000313" key="3">
    <source>
        <dbReference type="Proteomes" id="UP000472265"/>
    </source>
</evidence>
<protein>
    <recommendedName>
        <fullName evidence="4">Secreted protein</fullName>
    </recommendedName>
</protein>
<name>A0A671W670_SPAAU</name>
<reference evidence="2" key="3">
    <citation type="submission" date="2025-09" db="UniProtKB">
        <authorList>
            <consortium name="Ensembl"/>
        </authorList>
    </citation>
    <scope>IDENTIFICATION</scope>
</reference>
<organism evidence="2 3">
    <name type="scientific">Sparus aurata</name>
    <name type="common">Gilthead sea bream</name>
    <dbReference type="NCBI Taxonomy" id="8175"/>
    <lineage>
        <taxon>Eukaryota</taxon>
        <taxon>Metazoa</taxon>
        <taxon>Chordata</taxon>
        <taxon>Craniata</taxon>
        <taxon>Vertebrata</taxon>
        <taxon>Euteleostomi</taxon>
        <taxon>Actinopterygii</taxon>
        <taxon>Neopterygii</taxon>
        <taxon>Teleostei</taxon>
        <taxon>Neoteleostei</taxon>
        <taxon>Acanthomorphata</taxon>
        <taxon>Eupercaria</taxon>
        <taxon>Spariformes</taxon>
        <taxon>Sparidae</taxon>
        <taxon>Sparus</taxon>
    </lineage>
</organism>
<evidence type="ECO:0000256" key="1">
    <source>
        <dbReference type="SAM" id="SignalP"/>
    </source>
</evidence>
<dbReference type="InParanoid" id="A0A671W670"/>
<dbReference type="AlphaFoldDB" id="A0A671W670"/>